<evidence type="ECO:0000256" key="1">
    <source>
        <dbReference type="ARBA" id="ARBA00022833"/>
    </source>
</evidence>
<sequence length="243" mass="26502">MIGATPRDDVRRALVVCAHPDDVDFGAAGTVASWTAAGVGVTYCVVTKGEASGDGTRPRGEVGAIRQAEQLHAADLLGVGEVVFLDHPDGAVEPTTALRRDLTRVIRRVRPHRVLTWSPEINWDHVPTAHPDHRAVGAATLAAVYPDARNPNAYPDLLAEEGLAPWVVPELWITDGPRQLRDHCVDTTEFFDRRMAALRCHVSQVGADTELETRMHAHFTDTAARYGLPRGRLAEEFQVVNTG</sequence>
<protein>
    <submittedName>
        <fullName evidence="2">GlcNAc-PI de-N-acetylase</fullName>
    </submittedName>
</protein>
<dbReference type="PANTHER" id="PTHR12993:SF28">
    <property type="entry name" value="LMBE FAMILY PROTEIN"/>
    <property type="match status" value="1"/>
</dbReference>
<dbReference type="PANTHER" id="PTHR12993">
    <property type="entry name" value="N-ACETYLGLUCOSAMINYL-PHOSPHATIDYLINOSITOL DE-N-ACETYLASE-RELATED"/>
    <property type="match status" value="1"/>
</dbReference>
<name>A0A9W6QU44_9PSEU</name>
<dbReference type="InterPro" id="IPR024078">
    <property type="entry name" value="LmbE-like_dom_sf"/>
</dbReference>
<accession>A0A9W6QU44</accession>
<dbReference type="Pfam" id="PF02585">
    <property type="entry name" value="PIG-L"/>
    <property type="match status" value="1"/>
</dbReference>
<comment type="caution">
    <text evidence="2">The sequence shown here is derived from an EMBL/GenBank/DDBJ whole genome shotgun (WGS) entry which is preliminary data.</text>
</comment>
<dbReference type="GO" id="GO:0016811">
    <property type="term" value="F:hydrolase activity, acting on carbon-nitrogen (but not peptide) bonds, in linear amides"/>
    <property type="evidence" value="ECO:0007669"/>
    <property type="project" value="TreeGrafter"/>
</dbReference>
<organism evidence="2 3">
    <name type="scientific">Actinokineospora globicatena</name>
    <dbReference type="NCBI Taxonomy" id="103729"/>
    <lineage>
        <taxon>Bacteria</taxon>
        <taxon>Bacillati</taxon>
        <taxon>Actinomycetota</taxon>
        <taxon>Actinomycetes</taxon>
        <taxon>Pseudonocardiales</taxon>
        <taxon>Pseudonocardiaceae</taxon>
        <taxon>Actinokineospora</taxon>
    </lineage>
</organism>
<dbReference type="InterPro" id="IPR003737">
    <property type="entry name" value="GlcNAc_PI_deacetylase-related"/>
</dbReference>
<dbReference type="EMBL" id="BSSD01000010">
    <property type="protein sequence ID" value="GLW94825.1"/>
    <property type="molecule type" value="Genomic_DNA"/>
</dbReference>
<evidence type="ECO:0000313" key="3">
    <source>
        <dbReference type="Proteomes" id="UP001165042"/>
    </source>
</evidence>
<dbReference type="GO" id="GO:0016137">
    <property type="term" value="P:glycoside metabolic process"/>
    <property type="evidence" value="ECO:0007669"/>
    <property type="project" value="UniProtKB-ARBA"/>
</dbReference>
<proteinExistence type="predicted"/>
<keyword evidence="3" id="KW-1185">Reference proteome</keyword>
<evidence type="ECO:0000313" key="2">
    <source>
        <dbReference type="EMBL" id="GLW94825.1"/>
    </source>
</evidence>
<dbReference type="AlphaFoldDB" id="A0A9W6QU44"/>
<reference evidence="2" key="1">
    <citation type="submission" date="2023-02" db="EMBL/GenBank/DDBJ databases">
        <title>Actinokineospora globicatena NBRC 15670.</title>
        <authorList>
            <person name="Ichikawa N."/>
            <person name="Sato H."/>
            <person name="Tonouchi N."/>
        </authorList>
    </citation>
    <scope>NUCLEOTIDE SEQUENCE</scope>
    <source>
        <strain evidence="2">NBRC 15670</strain>
    </source>
</reference>
<dbReference type="SUPFAM" id="SSF102588">
    <property type="entry name" value="LmbE-like"/>
    <property type="match status" value="1"/>
</dbReference>
<dbReference type="RefSeq" id="WP_285612764.1">
    <property type="nucleotide sequence ID" value="NZ_BSSD01000010.1"/>
</dbReference>
<dbReference type="Gene3D" id="3.40.50.10320">
    <property type="entry name" value="LmbE-like"/>
    <property type="match status" value="1"/>
</dbReference>
<dbReference type="Proteomes" id="UP001165042">
    <property type="component" value="Unassembled WGS sequence"/>
</dbReference>
<gene>
    <name evidence="2" type="ORF">Aglo03_56410</name>
</gene>
<keyword evidence="1" id="KW-0862">Zinc</keyword>